<dbReference type="Pfam" id="PF14214">
    <property type="entry name" value="Helitron_like_N"/>
    <property type="match status" value="1"/>
</dbReference>
<name>A0A0C9RGQ0_9HYME</name>
<dbReference type="InterPro" id="IPR027417">
    <property type="entry name" value="P-loop_NTPase"/>
</dbReference>
<dbReference type="Gene3D" id="3.40.50.300">
    <property type="entry name" value="P-loop containing nucleotide triphosphate hydrolases"/>
    <property type="match status" value="1"/>
</dbReference>
<dbReference type="InterPro" id="IPR025476">
    <property type="entry name" value="Helitron_helicase-like"/>
</dbReference>
<gene>
    <name evidence="2" type="primary">clpX_0</name>
    <name evidence="2" type="ORF">g.16393</name>
</gene>
<dbReference type="AlphaFoldDB" id="A0A0C9RGQ0"/>
<protein>
    <submittedName>
        <fullName evidence="2">ClpX_0 protein</fullName>
    </submittedName>
</protein>
<dbReference type="SUPFAM" id="SSF52540">
    <property type="entry name" value="P-loop containing nucleoside triphosphate hydrolases"/>
    <property type="match status" value="1"/>
</dbReference>
<feature type="domain" description="Helitron helicase-like" evidence="1">
    <location>
        <begin position="2"/>
        <end position="34"/>
    </location>
</feature>
<dbReference type="PANTHER" id="PTHR10492:SF95">
    <property type="entry name" value="HELITRON HELICASE-LIKE DOMAIN-CONTAINING PROTEIN"/>
    <property type="match status" value="1"/>
</dbReference>
<evidence type="ECO:0000259" key="1">
    <source>
        <dbReference type="Pfam" id="PF14214"/>
    </source>
</evidence>
<evidence type="ECO:0000313" key="2">
    <source>
        <dbReference type="EMBL" id="JAG82074.1"/>
    </source>
</evidence>
<organism evidence="2">
    <name type="scientific">Fopius arisanus</name>
    <dbReference type="NCBI Taxonomy" id="64838"/>
    <lineage>
        <taxon>Eukaryota</taxon>
        <taxon>Metazoa</taxon>
        <taxon>Ecdysozoa</taxon>
        <taxon>Arthropoda</taxon>
        <taxon>Hexapoda</taxon>
        <taxon>Insecta</taxon>
        <taxon>Pterygota</taxon>
        <taxon>Neoptera</taxon>
        <taxon>Endopterygota</taxon>
        <taxon>Hymenoptera</taxon>
        <taxon>Apocrita</taxon>
        <taxon>Ichneumonoidea</taxon>
        <taxon>Braconidae</taxon>
        <taxon>Opiinae</taxon>
        <taxon>Fopius</taxon>
    </lineage>
</organism>
<accession>A0A0C9RGQ0</accession>
<reference evidence="2" key="1">
    <citation type="submission" date="2015-01" db="EMBL/GenBank/DDBJ databases">
        <title>Transcriptome Assembly of Fopius arisanus.</title>
        <authorList>
            <person name="Geib S."/>
        </authorList>
    </citation>
    <scope>NUCLEOTIDE SEQUENCE</scope>
</reference>
<dbReference type="EMBL" id="GBYB01012307">
    <property type="protein sequence ID" value="JAG82074.1"/>
    <property type="molecule type" value="Transcribed_RNA"/>
</dbReference>
<dbReference type="PANTHER" id="PTHR10492">
    <property type="match status" value="1"/>
</dbReference>
<proteinExistence type="predicted"/>
<sequence>MNTILKDKIFGKIEAWVYVIEFQKRGLPHIHLLVTLCRNYKITSPETVNNMICAEIPDPNHESILHEIVMHNMIHGPCGDWCLKDKKCSKHFPKQFQSETIISEDGYPSYKRENTEKYYNRPHGYVVDNRFVVPYSPILLRKFNCHCNVELVSSSKSVKYLFQYIYKGHDTATITIQGQAANVEEIIYDEINEHIEARYVGPVEACWRILSKKLQDESHPVIRMPVHLPNQQNLTIHSGDEEFTLHHILEQKNILLDYFDLNSRDQKVCNYLYYEIPCYYVFHKEKVNNTYTSKWRKRKSSFKTIGRIDSVNPSQQELFHLRLLLSTVKGATSYEKLQTVNGKLASTFTEACLKRGLIADDSEWYRAMHEAEIWMMPLQMRRLYTRILVHCLPLYPDKLWDEFKVAMSEDFANQGMNPIQCETEVLRQIYQFLEDEGKIQADFPSLPSIPTNDNDVQIDKEDYDRLLGMGMVLYKKLNEQQRIIIDTIIQNMDELSSEKTFYIDGPGGSGKTFVYITLWHLLIDQKKKSALWLSLE</sequence>